<dbReference type="SUPFAM" id="SSF57302">
    <property type="entry name" value="Snake toxin-like"/>
    <property type="match status" value="2"/>
</dbReference>
<keyword evidence="6" id="KW-1185">Reference proteome</keyword>
<dbReference type="PANTHER" id="PTHR20914">
    <property type="entry name" value="LY6/PLAUR DOMAIN-CONTAINING PROTEIN 8"/>
    <property type="match status" value="1"/>
</dbReference>
<dbReference type="Proteomes" id="UP000824782">
    <property type="component" value="Unassembled WGS sequence"/>
</dbReference>
<sequence>PGFSLTCIKCINFDGAQCTGSNETCSSGSSCATALSVTTVGSTNQSTLTRGCAPTNQCNITGSLTFQGGYVRISTSCCDSDVCNATSPTLPARSTQGNGLTCRTCSTETSDYCHTGDTLQCNGNETMCGRLSTTLSGDVSMTNAIRGCTTPSVCNLLGTQQTSYGNLKVVVQTYCSSGSVGLQGVFYLSSFMVLLLIIFLL</sequence>
<dbReference type="InterPro" id="IPR016054">
    <property type="entry name" value="LY6_UPA_recep-like"/>
</dbReference>
<dbReference type="Pfam" id="PF00021">
    <property type="entry name" value="UPAR_LY6"/>
    <property type="match status" value="2"/>
</dbReference>
<evidence type="ECO:0000256" key="3">
    <source>
        <dbReference type="SAM" id="Phobius"/>
    </source>
</evidence>
<dbReference type="InterPro" id="IPR045860">
    <property type="entry name" value="Snake_toxin-like_sf"/>
</dbReference>
<dbReference type="AlphaFoldDB" id="A0AAV6ZED6"/>
<organism evidence="5 6">
    <name type="scientific">Engystomops pustulosus</name>
    <name type="common">Tungara frog</name>
    <name type="synonym">Physalaemus pustulosus</name>
    <dbReference type="NCBI Taxonomy" id="76066"/>
    <lineage>
        <taxon>Eukaryota</taxon>
        <taxon>Metazoa</taxon>
        <taxon>Chordata</taxon>
        <taxon>Craniata</taxon>
        <taxon>Vertebrata</taxon>
        <taxon>Euteleostomi</taxon>
        <taxon>Amphibia</taxon>
        <taxon>Batrachia</taxon>
        <taxon>Anura</taxon>
        <taxon>Neobatrachia</taxon>
        <taxon>Hyloidea</taxon>
        <taxon>Leptodactylidae</taxon>
        <taxon>Leiuperinae</taxon>
        <taxon>Engystomops</taxon>
    </lineage>
</organism>
<feature type="domain" description="UPAR/Ly6" evidence="4">
    <location>
        <begin position="5"/>
        <end position="97"/>
    </location>
</feature>
<gene>
    <name evidence="5" type="ORF">GDO81_022158</name>
</gene>
<keyword evidence="3" id="KW-1133">Transmembrane helix</keyword>
<evidence type="ECO:0000256" key="1">
    <source>
        <dbReference type="ARBA" id="ARBA00004613"/>
    </source>
</evidence>
<comment type="caution">
    <text evidence="5">The sequence shown here is derived from an EMBL/GenBank/DDBJ whole genome shotgun (WGS) entry which is preliminary data.</text>
</comment>
<evidence type="ECO:0000313" key="5">
    <source>
        <dbReference type="EMBL" id="KAG8544628.1"/>
    </source>
</evidence>
<evidence type="ECO:0000259" key="4">
    <source>
        <dbReference type="SMART" id="SM00134"/>
    </source>
</evidence>
<dbReference type="CDD" id="cd23572">
    <property type="entry name" value="TFP_LU_ECD_PINLYP_rpt2"/>
    <property type="match status" value="1"/>
</dbReference>
<dbReference type="EMBL" id="WNYA01002117">
    <property type="protein sequence ID" value="KAG8544628.1"/>
    <property type="molecule type" value="Genomic_DNA"/>
</dbReference>
<dbReference type="InterPro" id="IPR050918">
    <property type="entry name" value="CNF-like_PLA2_Inhibitor"/>
</dbReference>
<protein>
    <recommendedName>
        <fullName evidence="4">UPAR/Ly6 domain-containing protein</fullName>
    </recommendedName>
</protein>
<dbReference type="GO" id="GO:0005576">
    <property type="term" value="C:extracellular region"/>
    <property type="evidence" value="ECO:0007669"/>
    <property type="project" value="UniProtKB-SubCell"/>
</dbReference>
<keyword evidence="3" id="KW-0472">Membrane</keyword>
<dbReference type="SMART" id="SM00134">
    <property type="entry name" value="LU"/>
    <property type="match status" value="1"/>
</dbReference>
<comment type="subcellular location">
    <subcellularLocation>
        <location evidence="1">Secreted</location>
    </subcellularLocation>
</comment>
<keyword evidence="3" id="KW-0812">Transmembrane</keyword>
<reference evidence="5" key="1">
    <citation type="thesis" date="2020" institute="ProQuest LLC" country="789 East Eisenhower Parkway, Ann Arbor, MI, USA">
        <title>Comparative Genomics and Chromosome Evolution.</title>
        <authorList>
            <person name="Mudd A.B."/>
        </authorList>
    </citation>
    <scope>NUCLEOTIDE SEQUENCE</scope>
    <source>
        <strain evidence="5">237g6f4</strain>
        <tissue evidence="5">Blood</tissue>
    </source>
</reference>
<accession>A0AAV6ZED6</accession>
<proteinExistence type="predicted"/>
<dbReference type="Gene3D" id="2.10.60.10">
    <property type="entry name" value="CD59"/>
    <property type="match status" value="2"/>
</dbReference>
<keyword evidence="2" id="KW-0964">Secreted</keyword>
<feature type="non-terminal residue" evidence="5">
    <location>
        <position position="1"/>
    </location>
</feature>
<name>A0AAV6ZED6_ENGPU</name>
<evidence type="ECO:0000313" key="6">
    <source>
        <dbReference type="Proteomes" id="UP000824782"/>
    </source>
</evidence>
<feature type="transmembrane region" description="Helical" evidence="3">
    <location>
        <begin position="180"/>
        <end position="200"/>
    </location>
</feature>
<evidence type="ECO:0000256" key="2">
    <source>
        <dbReference type="ARBA" id="ARBA00022525"/>
    </source>
</evidence>
<dbReference type="PANTHER" id="PTHR20914:SF25">
    <property type="entry name" value="PHOSPHOLIPASE A2 INHIBITOR AND LY6_PLAUR DOMAIN-CONTAINING PROTEIN"/>
    <property type="match status" value="1"/>
</dbReference>